<accession>V6TWZ8</accession>
<proteinExistence type="predicted"/>
<dbReference type="AlphaFoldDB" id="V6TWZ8"/>
<organism evidence="1 2">
    <name type="scientific">Giardia intestinalis</name>
    <name type="common">Giardia lamblia</name>
    <dbReference type="NCBI Taxonomy" id="5741"/>
    <lineage>
        <taxon>Eukaryota</taxon>
        <taxon>Metamonada</taxon>
        <taxon>Diplomonadida</taxon>
        <taxon>Hexamitidae</taxon>
        <taxon>Giardiinae</taxon>
        <taxon>Giardia</taxon>
    </lineage>
</organism>
<protein>
    <submittedName>
        <fullName evidence="1">Uncharacterized protein</fullName>
    </submittedName>
</protein>
<sequence>MLAKIKTSIAKLDSLIRQFIAKQTIDSALYPLL</sequence>
<reference evidence="1 2" key="2">
    <citation type="journal article" date="2013" name="Genome Biol. Evol.">
        <title>Genome sequencing of Giardia lamblia genotypes A2 and B isolates (DH and GS) and comparative analysis with the genomes of genotypes A1 and E (WB and Pig).</title>
        <authorList>
            <person name="Adam R.D."/>
            <person name="Dahlstrom E.W."/>
            <person name="Martens C.A."/>
            <person name="Bruno D.P."/>
            <person name="Barbian K.D."/>
            <person name="Ricklefs S.M."/>
            <person name="Hernandez M.M."/>
            <person name="Narla N.P."/>
            <person name="Patel R.B."/>
            <person name="Porcella S.F."/>
            <person name="Nash T.E."/>
        </authorList>
    </citation>
    <scope>NUCLEOTIDE SEQUENCE [LARGE SCALE GENOMIC DNA]</scope>
    <source>
        <strain evidence="1 2">GS</strain>
    </source>
</reference>
<evidence type="ECO:0000313" key="1">
    <source>
        <dbReference type="EMBL" id="ESU41540.1"/>
    </source>
</evidence>
<gene>
    <name evidence="1" type="ORF">GSB_153660</name>
</gene>
<evidence type="ECO:0000313" key="2">
    <source>
        <dbReference type="Proteomes" id="UP000018040"/>
    </source>
</evidence>
<dbReference type="EMBL" id="AHHH01000122">
    <property type="protein sequence ID" value="ESU41540.1"/>
    <property type="molecule type" value="Genomic_DNA"/>
</dbReference>
<dbReference type="Proteomes" id="UP000018040">
    <property type="component" value="Unassembled WGS sequence"/>
</dbReference>
<comment type="caution">
    <text evidence="1">The sequence shown here is derived from an EMBL/GenBank/DDBJ whole genome shotgun (WGS) entry which is preliminary data.</text>
</comment>
<reference evidence="2" key="1">
    <citation type="submission" date="2012-02" db="EMBL/GenBank/DDBJ databases">
        <title>Genome sequencing of Giardia lamblia Genotypes A2 and B isolates (DH and GS) and comparative analysis with the genomes of Genotypes A1 and E (WB and Pig).</title>
        <authorList>
            <person name="Adam R."/>
            <person name="Dahlstrom E."/>
            <person name="Martens C."/>
            <person name="Bruno D."/>
            <person name="Barbian K."/>
            <person name="Porcella S.F."/>
            <person name="Nash T."/>
        </authorList>
    </citation>
    <scope>NUCLEOTIDE SEQUENCE</scope>
    <source>
        <strain evidence="2">GS</strain>
    </source>
</reference>
<name>V6TWZ8_GIAIN</name>